<proteinExistence type="predicted"/>
<dbReference type="EMBL" id="JASAYT010000019">
    <property type="protein sequence ID" value="MDP8175146.1"/>
    <property type="molecule type" value="Genomic_DNA"/>
</dbReference>
<dbReference type="GeneID" id="83544585"/>
<dbReference type="Proteomes" id="UP000198883">
    <property type="component" value="Unassembled WGS sequence"/>
</dbReference>
<gene>
    <name evidence="4" type="ORF">QJT92_08995</name>
    <name evidence="5" type="ORF">QJU93_02575</name>
    <name evidence="6" type="ORF">QJU97_06735</name>
    <name evidence="7" type="ORF">SAMN05444853_11372</name>
</gene>
<feature type="chain" id="PRO_5044559053" evidence="2">
    <location>
        <begin position="24"/>
        <end position="341"/>
    </location>
</feature>
<name>A0A1H7XRH2_9PAST</name>
<reference evidence="7" key="1">
    <citation type="submission" date="2016-10" db="EMBL/GenBank/DDBJ databases">
        <authorList>
            <person name="de Groot N.N."/>
        </authorList>
    </citation>
    <scope>NUCLEOTIDE SEQUENCE [LARGE SCALE GENOMIC DNA]</scope>
    <source>
        <strain evidence="7">DSM 24204</strain>
    </source>
</reference>
<reference evidence="8" key="2">
    <citation type="submission" date="2016-10" db="EMBL/GenBank/DDBJ databases">
        <authorList>
            <person name="Varghese N."/>
            <person name="Submissions S."/>
        </authorList>
    </citation>
    <scope>NUCLEOTIDE SEQUENCE [LARGE SCALE GENOMIC DNA]</scope>
    <source>
        <strain evidence="8">DSM 24204</strain>
    </source>
</reference>
<evidence type="ECO:0000313" key="8">
    <source>
        <dbReference type="Proteomes" id="UP000198883"/>
    </source>
</evidence>
<evidence type="ECO:0000313" key="7">
    <source>
        <dbReference type="EMBL" id="SEM35737.1"/>
    </source>
</evidence>
<dbReference type="Proteomes" id="UP001236239">
    <property type="component" value="Unassembled WGS sequence"/>
</dbReference>
<evidence type="ECO:0000259" key="3">
    <source>
        <dbReference type="Pfam" id="PF01471"/>
    </source>
</evidence>
<dbReference type="Proteomes" id="UP001224812">
    <property type="component" value="Unassembled WGS sequence"/>
</dbReference>
<evidence type="ECO:0000256" key="2">
    <source>
        <dbReference type="SAM" id="SignalP"/>
    </source>
</evidence>
<evidence type="ECO:0000313" key="6">
    <source>
        <dbReference type="EMBL" id="MDP8175146.1"/>
    </source>
</evidence>
<dbReference type="EMBL" id="FOBN01000013">
    <property type="protein sequence ID" value="SEM35737.1"/>
    <property type="molecule type" value="Genomic_DNA"/>
</dbReference>
<dbReference type="Gene3D" id="1.10.101.10">
    <property type="entry name" value="PGBD-like superfamily/PGBD"/>
    <property type="match status" value="1"/>
</dbReference>
<feature type="signal peptide" evidence="2">
    <location>
        <begin position="1"/>
        <end position="23"/>
    </location>
</feature>
<evidence type="ECO:0000313" key="9">
    <source>
        <dbReference type="Proteomes" id="UP001224812"/>
    </source>
</evidence>
<dbReference type="InterPro" id="IPR002477">
    <property type="entry name" value="Peptidoglycan-bd-like"/>
</dbReference>
<dbReference type="EMBL" id="JASAVS010000022">
    <property type="protein sequence ID" value="MDP8086053.1"/>
    <property type="molecule type" value="Genomic_DNA"/>
</dbReference>
<reference evidence="5" key="4">
    <citation type="journal article" date="2023" name="Front. Microbiol.">
        <title>Phylogeography and host specificity of Pasteurellaceae pathogenic to sea-farmed fish in the north-east Atlantic.</title>
        <authorList>
            <person name="Gulla S."/>
            <person name="Colquhoun D.J."/>
            <person name="Olsen A.B."/>
            <person name="Spilsberg B."/>
            <person name="Lagesen K."/>
            <person name="Aakesson C.P."/>
            <person name="Strom S."/>
            <person name="Manji F."/>
            <person name="Birkbeck T.H."/>
            <person name="Nilsen H.K."/>
        </authorList>
    </citation>
    <scope>NUCLEOTIDE SEQUENCE</scope>
    <source>
        <strain evidence="6">98B1</strain>
        <strain evidence="5">TW16_20</strain>
    </source>
</reference>
<reference evidence="4 9" key="3">
    <citation type="journal article" date="2023" name="Front. Microbiol.">
        <title>Phylogeography and host specificity of Pasteurellaceae pathogenic to sea-farmed fish in the north-east Atlantic.</title>
        <authorList>
            <person name="Gulla S."/>
            <person name="Colquhoun D.J."/>
            <person name="Olsen A.B."/>
            <person name="Spilsberg B."/>
            <person name="Lagesen K."/>
            <person name="Aakesson C.P."/>
            <person name="Strom S."/>
            <person name="Manji F."/>
            <person name="Birkbeck T.H."/>
            <person name="Nilsen H.K."/>
        </authorList>
    </citation>
    <scope>NUCLEOTIDE SEQUENCE [LARGE SCALE GENOMIC DNA]</scope>
    <source>
        <strain evidence="4 9">VIO11850</strain>
    </source>
</reference>
<evidence type="ECO:0000313" key="4">
    <source>
        <dbReference type="EMBL" id="MDP8086053.1"/>
    </source>
</evidence>
<dbReference type="STRING" id="97481.SAMN05444853_11372"/>
<dbReference type="RefSeq" id="WP_090921991.1">
    <property type="nucleotide sequence ID" value="NZ_CP016180.1"/>
</dbReference>
<sequence length="341" mass="37271">MKKVVLISTIATLVLSGCSTMQKAPQTTSGTQQQSGIFNDSNMYPPQAKPGECYARVLTPATYKVIEEKVLAKGAGESIQVIPAQYQTVTEKVLISEASTQLKVIPATYKTVTEKVLIAPAQEVLTKVPAKYKTVTEKVLVKPAYTTWKRGVNPVSDSYSTVTKNGDVVSKYDQSTGEIMCLVEVPAEYKTVSKKVLATPAGTVKKIIPAKYKTVTKRIVATQATTQKVTIPAKYKTVSVRKLVKPAETVKTPIPAEYKTITKRVVETKPHLEWRGILCETNTTPDLIRRLQTALNKKGYRSGKVDGVLGRDTLRAVIKYQRANNLPSGQLTLATLKSLGL</sequence>
<feature type="compositionally biased region" description="Low complexity" evidence="1">
    <location>
        <begin position="26"/>
        <end position="36"/>
    </location>
</feature>
<feature type="domain" description="Peptidoglycan binding-like" evidence="3">
    <location>
        <begin position="286"/>
        <end position="339"/>
    </location>
</feature>
<dbReference type="InterPro" id="IPR036365">
    <property type="entry name" value="PGBD-like_sf"/>
</dbReference>
<protein>
    <submittedName>
        <fullName evidence="4">Peptidoglycan-binding domain-containing protein</fullName>
    </submittedName>
    <submittedName>
        <fullName evidence="7">Putative peptidoglycan binding domain-containing protein</fullName>
    </submittedName>
</protein>
<feature type="region of interest" description="Disordered" evidence="1">
    <location>
        <begin position="22"/>
        <end position="42"/>
    </location>
</feature>
<dbReference type="EMBL" id="JASAYQ010000003">
    <property type="protein sequence ID" value="MDP8172241.1"/>
    <property type="molecule type" value="Genomic_DNA"/>
</dbReference>
<dbReference type="InterPro" id="IPR036366">
    <property type="entry name" value="PGBDSf"/>
</dbReference>
<keyword evidence="9" id="KW-1185">Reference proteome</keyword>
<dbReference type="Pfam" id="PF01471">
    <property type="entry name" value="PG_binding_1"/>
    <property type="match status" value="1"/>
</dbReference>
<evidence type="ECO:0000256" key="1">
    <source>
        <dbReference type="SAM" id="MobiDB-lite"/>
    </source>
</evidence>
<evidence type="ECO:0000313" key="5">
    <source>
        <dbReference type="EMBL" id="MDP8172241.1"/>
    </source>
</evidence>
<dbReference type="Proteomes" id="UP001231736">
    <property type="component" value="Unassembled WGS sequence"/>
</dbReference>
<dbReference type="OrthoDB" id="7622008at2"/>
<keyword evidence="2" id="KW-0732">Signal</keyword>
<dbReference type="AlphaFoldDB" id="A0A1H7XRH2"/>
<accession>A0A1H7XRH2</accession>
<organism evidence="7 8">
    <name type="scientific">Phocoenobacter skyensis</name>
    <dbReference type="NCBI Taxonomy" id="97481"/>
    <lineage>
        <taxon>Bacteria</taxon>
        <taxon>Pseudomonadati</taxon>
        <taxon>Pseudomonadota</taxon>
        <taxon>Gammaproteobacteria</taxon>
        <taxon>Pasteurellales</taxon>
        <taxon>Pasteurellaceae</taxon>
        <taxon>Phocoenobacter</taxon>
    </lineage>
</organism>
<dbReference type="SUPFAM" id="SSF47090">
    <property type="entry name" value="PGBD-like"/>
    <property type="match status" value="1"/>
</dbReference>
<dbReference type="PROSITE" id="PS51257">
    <property type="entry name" value="PROKAR_LIPOPROTEIN"/>
    <property type="match status" value="1"/>
</dbReference>